<accession>A0A4Y2IWG4</accession>
<dbReference type="EMBL" id="BGPR01002981">
    <property type="protein sequence ID" value="GBM82000.1"/>
    <property type="molecule type" value="Genomic_DNA"/>
</dbReference>
<organism evidence="1 2">
    <name type="scientific">Araneus ventricosus</name>
    <name type="common">Orbweaver spider</name>
    <name type="synonym">Epeira ventricosa</name>
    <dbReference type="NCBI Taxonomy" id="182803"/>
    <lineage>
        <taxon>Eukaryota</taxon>
        <taxon>Metazoa</taxon>
        <taxon>Ecdysozoa</taxon>
        <taxon>Arthropoda</taxon>
        <taxon>Chelicerata</taxon>
        <taxon>Arachnida</taxon>
        <taxon>Araneae</taxon>
        <taxon>Araneomorphae</taxon>
        <taxon>Entelegynae</taxon>
        <taxon>Araneoidea</taxon>
        <taxon>Araneidae</taxon>
        <taxon>Araneus</taxon>
    </lineage>
</organism>
<comment type="caution">
    <text evidence="1">The sequence shown here is derived from an EMBL/GenBank/DDBJ whole genome shotgun (WGS) entry which is preliminary data.</text>
</comment>
<proteinExistence type="predicted"/>
<dbReference type="AlphaFoldDB" id="A0A4Y2IWG4"/>
<gene>
    <name evidence="1" type="ORF">AVEN_231482_1</name>
</gene>
<protein>
    <submittedName>
        <fullName evidence="1">Uncharacterized protein</fullName>
    </submittedName>
</protein>
<evidence type="ECO:0000313" key="1">
    <source>
        <dbReference type="EMBL" id="GBM82000.1"/>
    </source>
</evidence>
<keyword evidence="2" id="KW-1185">Reference proteome</keyword>
<reference evidence="1 2" key="1">
    <citation type="journal article" date="2019" name="Sci. Rep.">
        <title>Orb-weaving spider Araneus ventricosus genome elucidates the spidroin gene catalogue.</title>
        <authorList>
            <person name="Kono N."/>
            <person name="Nakamura H."/>
            <person name="Ohtoshi R."/>
            <person name="Moran D.A.P."/>
            <person name="Shinohara A."/>
            <person name="Yoshida Y."/>
            <person name="Fujiwara M."/>
            <person name="Mori M."/>
            <person name="Tomita M."/>
            <person name="Arakawa K."/>
        </authorList>
    </citation>
    <scope>NUCLEOTIDE SEQUENCE [LARGE SCALE GENOMIC DNA]</scope>
</reference>
<dbReference type="Proteomes" id="UP000499080">
    <property type="component" value="Unassembled WGS sequence"/>
</dbReference>
<name>A0A4Y2IWG4_ARAVE</name>
<evidence type="ECO:0000313" key="2">
    <source>
        <dbReference type="Proteomes" id="UP000499080"/>
    </source>
</evidence>
<sequence>MRCVYYCFVKYNWFSLKYGVVVVEFSRPLVGPDEDNQCSLSVDIRKPKGWTFRTTPHQNQASKSELLWWSNNESDYISITPSALPNHECSWNRHERIRIHGSPWISEKPSLGDRSRLYYMDMPGVERSRRPA</sequence>